<evidence type="ECO:0000256" key="1">
    <source>
        <dbReference type="SAM" id="MobiDB-lite"/>
    </source>
</evidence>
<reference evidence="3" key="1">
    <citation type="submission" date="2020-05" db="EMBL/GenBank/DDBJ databases">
        <authorList>
            <person name="Chiriac C."/>
            <person name="Salcher M."/>
            <person name="Ghai R."/>
            <person name="Kavagutti S V."/>
        </authorList>
    </citation>
    <scope>NUCLEOTIDE SEQUENCE</scope>
</reference>
<evidence type="ECO:0000313" key="3">
    <source>
        <dbReference type="EMBL" id="CAB4693870.1"/>
    </source>
</evidence>
<organism evidence="3">
    <name type="scientific">freshwater metagenome</name>
    <dbReference type="NCBI Taxonomy" id="449393"/>
    <lineage>
        <taxon>unclassified sequences</taxon>
        <taxon>metagenomes</taxon>
        <taxon>ecological metagenomes</taxon>
    </lineage>
</organism>
<accession>A0A6J6P3H6</accession>
<protein>
    <submittedName>
        <fullName evidence="3">Unannotated protein</fullName>
    </submittedName>
</protein>
<keyword evidence="2" id="KW-0812">Transmembrane</keyword>
<evidence type="ECO:0000256" key="2">
    <source>
        <dbReference type="SAM" id="Phobius"/>
    </source>
</evidence>
<feature type="transmembrane region" description="Helical" evidence="2">
    <location>
        <begin position="6"/>
        <end position="24"/>
    </location>
</feature>
<feature type="region of interest" description="Disordered" evidence="1">
    <location>
        <begin position="102"/>
        <end position="142"/>
    </location>
</feature>
<sequence length="142" mass="16239">MSYFLIPLIILIVLVVLMGIIAFLSRFRKGRYLRPIIVGLAKIGWIRRMFEKASQAQIERSQPELASALRKLKRLGPNPDPRKVHQALMSLTVAERRAYMEAQEAQVGSQTEPMNRQLRRGQSKIQSTTKPGSAGRKSRRRK</sequence>
<dbReference type="EMBL" id="CAEZXP010000002">
    <property type="protein sequence ID" value="CAB4693870.1"/>
    <property type="molecule type" value="Genomic_DNA"/>
</dbReference>
<dbReference type="AlphaFoldDB" id="A0A6J6P3H6"/>
<keyword evidence="2" id="KW-1133">Transmembrane helix</keyword>
<keyword evidence="2" id="KW-0472">Membrane</keyword>
<gene>
    <name evidence="3" type="ORF">UFOPK2399_00892</name>
</gene>
<proteinExistence type="predicted"/>
<name>A0A6J6P3H6_9ZZZZ</name>